<dbReference type="Gene3D" id="1.20.5.30">
    <property type="match status" value="1"/>
</dbReference>
<comment type="caution">
    <text evidence="5">The sequence shown here is derived from an EMBL/GenBank/DDBJ whole genome shotgun (WGS) entry which is preliminary data.</text>
</comment>
<dbReference type="EMBL" id="CATNWA010016225">
    <property type="protein sequence ID" value="CAI9590966.1"/>
    <property type="molecule type" value="Genomic_DNA"/>
</dbReference>
<reference evidence="5" key="1">
    <citation type="submission" date="2023-05" db="EMBL/GenBank/DDBJ databases">
        <authorList>
            <person name="Stuckert A."/>
        </authorList>
    </citation>
    <scope>NUCLEOTIDE SEQUENCE</scope>
</reference>
<proteinExistence type="predicted"/>
<dbReference type="Pfam" id="PF10393">
    <property type="entry name" value="Matrilin_ccoil"/>
    <property type="match status" value="1"/>
</dbReference>
<evidence type="ECO:0000313" key="5">
    <source>
        <dbReference type="EMBL" id="CAI9590966.1"/>
    </source>
</evidence>
<organism evidence="5 6">
    <name type="scientific">Staurois parvus</name>
    <dbReference type="NCBI Taxonomy" id="386267"/>
    <lineage>
        <taxon>Eukaryota</taxon>
        <taxon>Metazoa</taxon>
        <taxon>Chordata</taxon>
        <taxon>Craniata</taxon>
        <taxon>Vertebrata</taxon>
        <taxon>Euteleostomi</taxon>
        <taxon>Amphibia</taxon>
        <taxon>Batrachia</taxon>
        <taxon>Anura</taxon>
        <taxon>Neobatrachia</taxon>
        <taxon>Ranoidea</taxon>
        <taxon>Ranidae</taxon>
        <taxon>Staurois</taxon>
    </lineage>
</organism>
<evidence type="ECO:0000313" key="6">
    <source>
        <dbReference type="Proteomes" id="UP001162483"/>
    </source>
</evidence>
<feature type="coiled-coil region" evidence="3">
    <location>
        <begin position="65"/>
        <end position="99"/>
    </location>
</feature>
<evidence type="ECO:0000256" key="2">
    <source>
        <dbReference type="ARBA" id="ARBA00022525"/>
    </source>
</evidence>
<accession>A0ABN9F1L9</accession>
<dbReference type="InterPro" id="IPR036337">
    <property type="entry name" value="Matrilin_CC_sf"/>
</dbReference>
<name>A0ABN9F1L9_9NEOB</name>
<keyword evidence="3" id="KW-0175">Coiled coil</keyword>
<dbReference type="InterPro" id="IPR019466">
    <property type="entry name" value="Matrilin_CC_trimer"/>
</dbReference>
<gene>
    <name evidence="5" type="ORF">SPARVUS_LOCUS11128441</name>
</gene>
<evidence type="ECO:0000256" key="3">
    <source>
        <dbReference type="SAM" id="Coils"/>
    </source>
</evidence>
<evidence type="ECO:0000259" key="4">
    <source>
        <dbReference type="SMART" id="SM01279"/>
    </source>
</evidence>
<evidence type="ECO:0000256" key="1">
    <source>
        <dbReference type="ARBA" id="ARBA00004613"/>
    </source>
</evidence>
<comment type="subcellular location">
    <subcellularLocation>
        <location evidence="1">Secreted</location>
    </subcellularLocation>
</comment>
<dbReference type="Proteomes" id="UP001162483">
    <property type="component" value="Unassembled WGS sequence"/>
</dbReference>
<dbReference type="SMART" id="SM01279">
    <property type="entry name" value="Matrilin_ccoil"/>
    <property type="match status" value="1"/>
</dbReference>
<feature type="domain" description="Matrilin coiled-coil trimerisation" evidence="4">
    <location>
        <begin position="55"/>
        <end position="101"/>
    </location>
</feature>
<keyword evidence="2" id="KW-0964">Secreted</keyword>
<sequence length="103" mass="11980">MGYITEKLKSSICEGWTNWKVNTEISNEELTSEFKENSEITVSCSMSAIKFTTQAEEISEEQCQCKNILDSQNNANEELKRLSHQLEQITRRMEMLENRVGQR</sequence>
<keyword evidence="6" id="KW-1185">Reference proteome</keyword>
<dbReference type="SUPFAM" id="SSF58002">
    <property type="entry name" value="Chicken cartilage matrix protein"/>
    <property type="match status" value="1"/>
</dbReference>
<protein>
    <recommendedName>
        <fullName evidence="4">Matrilin coiled-coil trimerisation domain-containing protein</fullName>
    </recommendedName>
</protein>